<dbReference type="NCBIfam" id="TIGR01369">
    <property type="entry name" value="CPSaseII_lrg"/>
    <property type="match status" value="1"/>
</dbReference>
<keyword evidence="1" id="KW-0436">Ligase</keyword>
<dbReference type="InterPro" id="IPR005479">
    <property type="entry name" value="CPAse_ATP-bd"/>
</dbReference>
<gene>
    <name evidence="10" type="ORF">TeGR_g4410</name>
</gene>
<dbReference type="SUPFAM" id="SSF52335">
    <property type="entry name" value="Methylglyoxal synthase-like"/>
    <property type="match status" value="1"/>
</dbReference>
<dbReference type="InterPro" id="IPR006275">
    <property type="entry name" value="CPSase_lsu"/>
</dbReference>
<dbReference type="Gene3D" id="3.40.50.20">
    <property type="match status" value="1"/>
</dbReference>
<dbReference type="SUPFAM" id="SSF56059">
    <property type="entry name" value="Glutathione synthetase ATP-binding domain-like"/>
    <property type="match status" value="2"/>
</dbReference>
<dbReference type="InterPro" id="IPR016185">
    <property type="entry name" value="PreATP-grasp_dom_sf"/>
</dbReference>
<dbReference type="Pfam" id="PF25596">
    <property type="entry name" value="CPSase_L_D1"/>
    <property type="match status" value="1"/>
</dbReference>
<dbReference type="PROSITE" id="PS51855">
    <property type="entry name" value="MGS"/>
    <property type="match status" value="1"/>
</dbReference>
<protein>
    <recommendedName>
        <fullName evidence="5">carbamoyl-phosphate synthase (ammonia)</fullName>
        <ecNumber evidence="5">6.3.4.16</ecNumber>
    </recommendedName>
</protein>
<dbReference type="PROSITE" id="PS00866">
    <property type="entry name" value="CPSASE_1"/>
    <property type="match status" value="2"/>
</dbReference>
<dbReference type="Gene3D" id="3.30.1490.20">
    <property type="entry name" value="ATP-grasp fold, A domain"/>
    <property type="match status" value="1"/>
</dbReference>
<feature type="non-terminal residue" evidence="10">
    <location>
        <position position="1"/>
    </location>
</feature>
<keyword evidence="11" id="KW-1185">Reference proteome</keyword>
<evidence type="ECO:0000256" key="4">
    <source>
        <dbReference type="ARBA" id="ARBA00022840"/>
    </source>
</evidence>
<keyword evidence="2" id="KW-0677">Repeat</keyword>
<dbReference type="InterPro" id="IPR005480">
    <property type="entry name" value="CPSase_lsu_oligo"/>
</dbReference>
<keyword evidence="4 7" id="KW-0067">ATP-binding</keyword>
<evidence type="ECO:0000259" key="9">
    <source>
        <dbReference type="PROSITE" id="PS51855"/>
    </source>
</evidence>
<dbReference type="InterPro" id="IPR036914">
    <property type="entry name" value="MGS-like_dom_sf"/>
</dbReference>
<evidence type="ECO:0000313" key="10">
    <source>
        <dbReference type="EMBL" id="GMI38752.1"/>
    </source>
</evidence>
<accession>A0ABQ6N3I4</accession>
<feature type="domain" description="ATP-grasp" evidence="8">
    <location>
        <begin position="23"/>
        <end position="215"/>
    </location>
</feature>
<dbReference type="PANTHER" id="PTHR11405:SF53">
    <property type="entry name" value="CARBAMOYL-PHOSPHATE SYNTHASE [AMMONIA], MITOCHONDRIAL"/>
    <property type="match status" value="1"/>
</dbReference>
<reference evidence="10 11" key="1">
    <citation type="journal article" date="2023" name="Commun. Biol.">
        <title>Genome analysis of Parmales, the sister group of diatoms, reveals the evolutionary specialization of diatoms from phago-mixotrophs to photoautotrophs.</title>
        <authorList>
            <person name="Ban H."/>
            <person name="Sato S."/>
            <person name="Yoshikawa S."/>
            <person name="Yamada K."/>
            <person name="Nakamura Y."/>
            <person name="Ichinomiya M."/>
            <person name="Sato N."/>
            <person name="Blanc-Mathieu R."/>
            <person name="Endo H."/>
            <person name="Kuwata A."/>
            <person name="Ogata H."/>
        </authorList>
    </citation>
    <scope>NUCLEOTIDE SEQUENCE [LARGE SCALE GENOMIC DNA]</scope>
</reference>
<dbReference type="SUPFAM" id="SSF52440">
    <property type="entry name" value="PreATP-grasp domain"/>
    <property type="match status" value="1"/>
</dbReference>
<feature type="domain" description="ATP-grasp" evidence="8">
    <location>
        <begin position="567"/>
        <end position="758"/>
    </location>
</feature>
<dbReference type="PROSITE" id="PS00867">
    <property type="entry name" value="CPSASE_2"/>
    <property type="match status" value="1"/>
</dbReference>
<dbReference type="InterPro" id="IPR011607">
    <property type="entry name" value="MGS-like_dom"/>
</dbReference>
<evidence type="ECO:0000256" key="5">
    <source>
        <dbReference type="ARBA" id="ARBA00044063"/>
    </source>
</evidence>
<dbReference type="InterPro" id="IPR005483">
    <property type="entry name" value="CPSase_dom"/>
</dbReference>
<dbReference type="InterPro" id="IPR013815">
    <property type="entry name" value="ATP_grasp_subdomain_1"/>
</dbReference>
<evidence type="ECO:0000256" key="1">
    <source>
        <dbReference type="ARBA" id="ARBA00022598"/>
    </source>
</evidence>
<comment type="caution">
    <text evidence="10">The sequence shown here is derived from an EMBL/GenBank/DDBJ whole genome shotgun (WGS) entry which is preliminary data.</text>
</comment>
<dbReference type="Pfam" id="PF02787">
    <property type="entry name" value="CPSase_L_D3"/>
    <property type="match status" value="1"/>
</dbReference>
<evidence type="ECO:0000256" key="6">
    <source>
        <dbReference type="ARBA" id="ARBA00047359"/>
    </source>
</evidence>
<dbReference type="Gene3D" id="3.40.50.1380">
    <property type="entry name" value="Methylglyoxal synthase-like domain"/>
    <property type="match status" value="1"/>
</dbReference>
<dbReference type="PANTHER" id="PTHR11405">
    <property type="entry name" value="CARBAMOYLTRANSFERASE FAMILY MEMBER"/>
    <property type="match status" value="1"/>
</dbReference>
<dbReference type="PROSITE" id="PS50975">
    <property type="entry name" value="ATP_GRASP"/>
    <property type="match status" value="2"/>
</dbReference>
<dbReference type="PRINTS" id="PR00098">
    <property type="entry name" value="CPSASE"/>
</dbReference>
<proteinExistence type="predicted"/>
<dbReference type="Gene3D" id="3.30.470.20">
    <property type="entry name" value="ATP-grasp fold, B domain"/>
    <property type="match status" value="2"/>
</dbReference>
<organism evidence="10 11">
    <name type="scientific">Tetraparma gracilis</name>
    <dbReference type="NCBI Taxonomy" id="2962635"/>
    <lineage>
        <taxon>Eukaryota</taxon>
        <taxon>Sar</taxon>
        <taxon>Stramenopiles</taxon>
        <taxon>Ochrophyta</taxon>
        <taxon>Bolidophyceae</taxon>
        <taxon>Parmales</taxon>
        <taxon>Triparmaceae</taxon>
        <taxon>Tetraparma</taxon>
    </lineage>
</organism>
<dbReference type="InterPro" id="IPR036897">
    <property type="entry name" value="CarbamoylP_synth_lsu_oligo_sf"/>
</dbReference>
<evidence type="ECO:0000313" key="11">
    <source>
        <dbReference type="Proteomes" id="UP001165060"/>
    </source>
</evidence>
<evidence type="ECO:0000256" key="2">
    <source>
        <dbReference type="ARBA" id="ARBA00022737"/>
    </source>
</evidence>
<dbReference type="NCBIfam" id="NF009455">
    <property type="entry name" value="PRK12815.1"/>
    <property type="match status" value="1"/>
</dbReference>
<evidence type="ECO:0000256" key="3">
    <source>
        <dbReference type="ARBA" id="ARBA00022741"/>
    </source>
</evidence>
<feature type="domain" description="MGS-like" evidence="9">
    <location>
        <begin position="828"/>
        <end position="975"/>
    </location>
</feature>
<dbReference type="SUPFAM" id="SSF48108">
    <property type="entry name" value="Carbamoyl phosphate synthetase, large subunit connection domain"/>
    <property type="match status" value="1"/>
</dbReference>
<dbReference type="NCBIfam" id="NF003671">
    <property type="entry name" value="PRK05294.1"/>
    <property type="match status" value="1"/>
</dbReference>
<dbReference type="Pfam" id="PF02786">
    <property type="entry name" value="CPSase_L_D2"/>
    <property type="match status" value="2"/>
</dbReference>
<comment type="catalytic activity">
    <reaction evidence="6">
        <text>hydrogencarbonate + NH4(+) + 2 ATP = carbamoyl phosphate + 2 ADP + phosphate + 2 H(+)</text>
        <dbReference type="Rhea" id="RHEA:18029"/>
        <dbReference type="ChEBI" id="CHEBI:15378"/>
        <dbReference type="ChEBI" id="CHEBI:17544"/>
        <dbReference type="ChEBI" id="CHEBI:28938"/>
        <dbReference type="ChEBI" id="CHEBI:30616"/>
        <dbReference type="ChEBI" id="CHEBI:43474"/>
        <dbReference type="ChEBI" id="CHEBI:58228"/>
        <dbReference type="ChEBI" id="CHEBI:456216"/>
        <dbReference type="EC" id="6.3.4.16"/>
    </reaction>
</comment>
<dbReference type="InterPro" id="IPR058047">
    <property type="entry name" value="CPSase_preATP-grasp"/>
</dbReference>
<dbReference type="SMART" id="SM01096">
    <property type="entry name" value="CPSase_L_D3"/>
    <property type="match status" value="1"/>
</dbReference>
<dbReference type="Gene3D" id="1.10.1030.10">
    <property type="entry name" value="Carbamoyl-phosphate synthetase, large subunit oligomerisation domain"/>
    <property type="match status" value="1"/>
</dbReference>
<dbReference type="Proteomes" id="UP001165060">
    <property type="component" value="Unassembled WGS sequence"/>
</dbReference>
<evidence type="ECO:0000256" key="7">
    <source>
        <dbReference type="PROSITE-ProRule" id="PRU00409"/>
    </source>
</evidence>
<dbReference type="SMART" id="SM00851">
    <property type="entry name" value="MGS"/>
    <property type="match status" value="1"/>
</dbReference>
<dbReference type="EMBL" id="BRYB01000842">
    <property type="protein sequence ID" value="GMI38752.1"/>
    <property type="molecule type" value="Genomic_DNA"/>
</dbReference>
<keyword evidence="3 7" id="KW-0547">Nucleotide-binding</keyword>
<dbReference type="Pfam" id="PF02142">
    <property type="entry name" value="MGS"/>
    <property type="match status" value="1"/>
</dbReference>
<evidence type="ECO:0000259" key="8">
    <source>
        <dbReference type="PROSITE" id="PS50975"/>
    </source>
</evidence>
<name>A0ABQ6N3I4_9STRA</name>
<dbReference type="InterPro" id="IPR011761">
    <property type="entry name" value="ATP-grasp"/>
</dbReference>
<dbReference type="EC" id="6.3.4.16" evidence="5"/>
<sequence>YDVDVLGTSIESVINTEDRQLFSDRINEIDEKIAQSFAVDNIEDAVDAANTIGYPLMIRSAFALGGLGSGICDDEPMLRDMAAKALSVSPGILVEKSMLGWKEVEYEVVRDANDNCITVCNMENFDPLGVHTGDSIVMAPSQTLSNDEYHMLRDTALKTVRHMGIIGECNIQYALHPTSMEYCIIEINARLSRSSALASKATGYPLAFVAAKLCLGIPLTEVENSITKKTQACFEPSLDYVVTKVPRWDLGKFENVSKEIGSAMKSVGEVMSIGRTLEESFQKALRMVDPSIPGFQKHYEYTKDEILTELKRPTDKRVFAIAQALREKILTVDEIHDITKIDHWFLHKCKNIIDVGRTMDSKSSVDDLSKDEMLTLKKVGYSDKQISAALGLAKGDAGEDLVRARRISQGVTPHTKQIDTLAAEYPADTNYLYMTYHGMEDDVPTEQGGVVVLGSGAYRIGSSIEFDWCGVSAIRALKDMGRRSTMINYNPETVSTDYDECDSLYFEELSRERVLDIYNRDKSEGVIISVGGQIPNGLALPLDAAGVKILGTSADMIDNAEDRNRFSAALDEIGVQQPEWANMTGIDEALKFADDAGYPVLVRPSYVLSGAAMNVAHTPDQLRTFLALAGEVSSDHPIVISKFIEGAREIELDGVCKDGKFVGAAIHEHIENAGVHSGDATLVLPPQTISNYTLARVRDAGRKIAERLNITGPVNIQFVAKGTDVMCIETNLRASRSFPFVSKTMGVDFIGAATKAMMGVETDSMNLPSLDDTFNRPKNFVGVKAPMFSFTRLRGADPVLGVEMSSTGEVACFGRNAEEAFLKALLSTGFPMPKNSILLSVEKSLTDDFVHSAFKLHELGYKLYATEQTHEAMEAKGVPCTFLHYPTEPEKEPNVLSMIKGGKIDMTINVPSHKSTRVDDNYLMRRTSVDFGVPLLTNAQLVKMFADAAHLRKKGEIDLDAKSLFQIYQEEKPQEAWTEEKEFH</sequence>